<reference evidence="8" key="1">
    <citation type="submission" date="2016-09" db="EMBL/GenBank/DDBJ databases">
        <authorList>
            <person name="Greninger A.L."/>
            <person name="Jerome K.R."/>
            <person name="Mcnair B."/>
            <person name="Wallis C."/>
            <person name="Fang F."/>
        </authorList>
    </citation>
    <scope>NUCLEOTIDE SEQUENCE [LARGE SCALE GENOMIC DNA]</scope>
    <source>
        <strain evidence="8">M6</strain>
    </source>
</reference>
<feature type="domain" description="HTH tetR-type" evidence="6">
    <location>
        <begin position="3"/>
        <end position="63"/>
    </location>
</feature>
<accession>A0A1E3RGE4</accession>
<gene>
    <name evidence="7" type="ORF">BHQ18_17080</name>
</gene>
<dbReference type="Pfam" id="PF00440">
    <property type="entry name" value="TetR_N"/>
    <property type="match status" value="1"/>
</dbReference>
<evidence type="ECO:0000256" key="2">
    <source>
        <dbReference type="ARBA" id="ARBA00023015"/>
    </source>
</evidence>
<dbReference type="InterPro" id="IPR009057">
    <property type="entry name" value="Homeodomain-like_sf"/>
</dbReference>
<evidence type="ECO:0000259" key="6">
    <source>
        <dbReference type="PROSITE" id="PS50977"/>
    </source>
</evidence>
<dbReference type="Proteomes" id="UP000094053">
    <property type="component" value="Unassembled WGS sequence"/>
</dbReference>
<evidence type="ECO:0000256" key="4">
    <source>
        <dbReference type="ARBA" id="ARBA00023163"/>
    </source>
</evidence>
<dbReference type="PROSITE" id="PS50977">
    <property type="entry name" value="HTH_TETR_2"/>
    <property type="match status" value="1"/>
</dbReference>
<sequence>MPAERRRHLVEVATAEFSSAGYESASLNRIIEQCGMSKSSFYYVLSSKAQLYEFVVDELLADVKEIFPVVAPGEFSGDQFWDQLQGYYAAVVRVLEREPRFLLLGRMFYLPAPEAAAVGGVLDAVRDWVRDVLRVGRGCGAVRTDLPESLQGELVFRILQVFDQWTVHHYDDITAAARTDLADAQFATIRRTLAP</sequence>
<keyword evidence="2" id="KW-0805">Transcription regulation</keyword>
<keyword evidence="8" id="KW-1185">Reference proteome</keyword>
<feature type="DNA-binding region" description="H-T-H motif" evidence="5">
    <location>
        <begin position="26"/>
        <end position="45"/>
    </location>
</feature>
<dbReference type="EMBL" id="MIHA01000012">
    <property type="protein sequence ID" value="ODQ88940.1"/>
    <property type="molecule type" value="Genomic_DNA"/>
</dbReference>
<keyword evidence="3 5" id="KW-0238">DNA-binding</keyword>
<dbReference type="Gene3D" id="1.10.357.10">
    <property type="entry name" value="Tetracycline Repressor, domain 2"/>
    <property type="match status" value="1"/>
</dbReference>
<protein>
    <recommendedName>
        <fullName evidence="6">HTH tetR-type domain-containing protein</fullName>
    </recommendedName>
</protein>
<dbReference type="InterPro" id="IPR050109">
    <property type="entry name" value="HTH-type_TetR-like_transc_reg"/>
</dbReference>
<dbReference type="AlphaFoldDB" id="A0A1E3RGE4"/>
<evidence type="ECO:0000256" key="1">
    <source>
        <dbReference type="ARBA" id="ARBA00022491"/>
    </source>
</evidence>
<keyword evidence="4" id="KW-0804">Transcription</keyword>
<name>A0A1E3RGE4_MYCFV</name>
<dbReference type="PANTHER" id="PTHR30055">
    <property type="entry name" value="HTH-TYPE TRANSCRIPTIONAL REGULATOR RUTR"/>
    <property type="match status" value="1"/>
</dbReference>
<comment type="caution">
    <text evidence="7">The sequence shown here is derived from an EMBL/GenBank/DDBJ whole genome shotgun (WGS) entry which is preliminary data.</text>
</comment>
<dbReference type="STRING" id="1776.BHQ18_17080"/>
<organism evidence="7 8">
    <name type="scientific">Mycolicibacterium flavescens</name>
    <name type="common">Mycobacterium flavescens</name>
    <dbReference type="NCBI Taxonomy" id="1776"/>
    <lineage>
        <taxon>Bacteria</taxon>
        <taxon>Bacillati</taxon>
        <taxon>Actinomycetota</taxon>
        <taxon>Actinomycetes</taxon>
        <taxon>Mycobacteriales</taxon>
        <taxon>Mycobacteriaceae</taxon>
        <taxon>Mycolicibacterium</taxon>
    </lineage>
</organism>
<evidence type="ECO:0000313" key="7">
    <source>
        <dbReference type="EMBL" id="ODQ88940.1"/>
    </source>
</evidence>
<dbReference type="GO" id="GO:0003700">
    <property type="term" value="F:DNA-binding transcription factor activity"/>
    <property type="evidence" value="ECO:0007669"/>
    <property type="project" value="TreeGrafter"/>
</dbReference>
<dbReference type="SUPFAM" id="SSF46689">
    <property type="entry name" value="Homeodomain-like"/>
    <property type="match status" value="1"/>
</dbReference>
<evidence type="ECO:0000313" key="8">
    <source>
        <dbReference type="Proteomes" id="UP000094053"/>
    </source>
</evidence>
<proteinExistence type="predicted"/>
<evidence type="ECO:0000256" key="3">
    <source>
        <dbReference type="ARBA" id="ARBA00023125"/>
    </source>
</evidence>
<dbReference type="InterPro" id="IPR001647">
    <property type="entry name" value="HTH_TetR"/>
</dbReference>
<dbReference type="GO" id="GO:0000976">
    <property type="term" value="F:transcription cis-regulatory region binding"/>
    <property type="evidence" value="ECO:0007669"/>
    <property type="project" value="TreeGrafter"/>
</dbReference>
<keyword evidence="1" id="KW-0678">Repressor</keyword>
<dbReference type="PANTHER" id="PTHR30055:SF175">
    <property type="entry name" value="HTH-TYPE TRANSCRIPTIONAL REPRESSOR KSTR2"/>
    <property type="match status" value="1"/>
</dbReference>
<evidence type="ECO:0000256" key="5">
    <source>
        <dbReference type="PROSITE-ProRule" id="PRU00335"/>
    </source>
</evidence>